<dbReference type="SUPFAM" id="SSF46548">
    <property type="entry name" value="alpha-helical ferredoxin"/>
    <property type="match status" value="1"/>
</dbReference>
<evidence type="ECO:0000259" key="4">
    <source>
        <dbReference type="PROSITE" id="PS51379"/>
    </source>
</evidence>
<feature type="domain" description="4Fe-4S ferredoxin-type" evidence="4">
    <location>
        <begin position="343"/>
        <end position="371"/>
    </location>
</feature>
<dbReference type="SUPFAM" id="SSF51430">
    <property type="entry name" value="NAD(P)-linked oxidoreductase"/>
    <property type="match status" value="1"/>
</dbReference>
<dbReference type="AlphaFoldDB" id="A0A4R1SBU5"/>
<dbReference type="InterPro" id="IPR023210">
    <property type="entry name" value="NADP_OxRdtase_dom"/>
</dbReference>
<evidence type="ECO:0000313" key="5">
    <source>
        <dbReference type="EMBL" id="TCL76991.1"/>
    </source>
</evidence>
<name>A0A4R1SBU5_HYDET</name>
<dbReference type="PANTHER" id="PTHR43312">
    <property type="entry name" value="D-THREO-ALDOSE 1-DEHYDROGENASE"/>
    <property type="match status" value="1"/>
</dbReference>
<gene>
    <name evidence="5" type="ORF">EDC14_1001276</name>
</gene>
<evidence type="ECO:0000256" key="3">
    <source>
        <dbReference type="ARBA" id="ARBA00023014"/>
    </source>
</evidence>
<dbReference type="Proteomes" id="UP000295008">
    <property type="component" value="Unassembled WGS sequence"/>
</dbReference>
<dbReference type="PROSITE" id="PS00198">
    <property type="entry name" value="4FE4S_FER_1"/>
    <property type="match status" value="1"/>
</dbReference>
<dbReference type="Pfam" id="PF13187">
    <property type="entry name" value="Fer4_9"/>
    <property type="match status" value="1"/>
</dbReference>
<evidence type="ECO:0000256" key="2">
    <source>
        <dbReference type="ARBA" id="ARBA00023004"/>
    </source>
</evidence>
<dbReference type="InterPro" id="IPR017896">
    <property type="entry name" value="4Fe4S_Fe-S-bd"/>
</dbReference>
<dbReference type="InterPro" id="IPR020471">
    <property type="entry name" value="AKR"/>
</dbReference>
<dbReference type="CDD" id="cd19096">
    <property type="entry name" value="AKR_Fe-S_oxidoreductase"/>
    <property type="match status" value="1"/>
</dbReference>
<dbReference type="GO" id="GO:0051536">
    <property type="term" value="F:iron-sulfur cluster binding"/>
    <property type="evidence" value="ECO:0007669"/>
    <property type="project" value="UniProtKB-KW"/>
</dbReference>
<dbReference type="InterPro" id="IPR036812">
    <property type="entry name" value="NAD(P)_OxRdtase_dom_sf"/>
</dbReference>
<accession>A0A4R1SBU5</accession>
<dbReference type="InterPro" id="IPR017900">
    <property type="entry name" value="4Fe4S_Fe_S_CS"/>
</dbReference>
<comment type="caution">
    <text evidence="5">The sequence shown here is derived from an EMBL/GenBank/DDBJ whole genome shotgun (WGS) entry which is preliminary data.</text>
</comment>
<dbReference type="PANTHER" id="PTHR43312:SF2">
    <property type="entry name" value="OXIDOREDUCTASE"/>
    <property type="match status" value="1"/>
</dbReference>
<dbReference type="PROSITE" id="PS51379">
    <property type="entry name" value="4FE4S_FER_2"/>
    <property type="match status" value="1"/>
</dbReference>
<protein>
    <recommendedName>
        <fullName evidence="4">4Fe-4S ferredoxin-type domain-containing protein</fullName>
    </recommendedName>
</protein>
<sequence>MLYRPMGRTGDQVSILGYGCMRLPQQNGRIDEARTERQIVSAIEQGVNYFDTAYFYHNGKSEAVLGKILAKGYRDRVLVATKLPLPLVHSRKDMDTLLDTQLKRLQTDHIDYYLMHMLTGMAGWQRLKQLGVEDFLERARQAGKIRRIGFSYHGGKDQFPRIIDDYPWEFCQIQYNYFDEHNQAGRDGLEYAAAKGLGVAIMEPLRGGFLVGKMPPAVQAVWDRAPVKRSPAEWALRWIWNHPEVSLLLSGMNEESHIAENIRIAGEALPQSLSAAELALVGEVKETLGKMMKVGCTGCGYCLPCPAGVNIPLCFSSYNDKYLFNDRMPQFNYLGFTAGVDGGQPSYASLCRNCGQCEKHCPQRLPIRRHLQEVAADMERFYFKPVMGLVRGYFKIRGLFKGARQAEH</sequence>
<dbReference type="EMBL" id="SLUN01000001">
    <property type="protein sequence ID" value="TCL76991.1"/>
    <property type="molecule type" value="Genomic_DNA"/>
</dbReference>
<reference evidence="5 6" key="1">
    <citation type="submission" date="2019-03" db="EMBL/GenBank/DDBJ databases">
        <title>Genomic Encyclopedia of Type Strains, Phase IV (KMG-IV): sequencing the most valuable type-strain genomes for metagenomic binning, comparative biology and taxonomic classification.</title>
        <authorList>
            <person name="Goeker M."/>
        </authorList>
    </citation>
    <scope>NUCLEOTIDE SEQUENCE [LARGE SCALE GENOMIC DNA]</scope>
    <source>
        <strain evidence="5 6">LX-B</strain>
    </source>
</reference>
<dbReference type="OrthoDB" id="9773828at2"/>
<dbReference type="Pfam" id="PF00248">
    <property type="entry name" value="Aldo_ket_red"/>
    <property type="match status" value="1"/>
</dbReference>
<dbReference type="Gene3D" id="3.20.20.100">
    <property type="entry name" value="NADP-dependent oxidoreductase domain"/>
    <property type="match status" value="1"/>
</dbReference>
<keyword evidence="3" id="KW-0411">Iron-sulfur</keyword>
<keyword evidence="6" id="KW-1185">Reference proteome</keyword>
<keyword evidence="1" id="KW-0479">Metal-binding</keyword>
<evidence type="ECO:0000256" key="1">
    <source>
        <dbReference type="ARBA" id="ARBA00022723"/>
    </source>
</evidence>
<evidence type="ECO:0000313" key="6">
    <source>
        <dbReference type="Proteomes" id="UP000295008"/>
    </source>
</evidence>
<dbReference type="GO" id="GO:0046872">
    <property type="term" value="F:metal ion binding"/>
    <property type="evidence" value="ECO:0007669"/>
    <property type="project" value="UniProtKB-KW"/>
</dbReference>
<dbReference type="RefSeq" id="WP_132012376.1">
    <property type="nucleotide sequence ID" value="NZ_SLUN01000001.1"/>
</dbReference>
<dbReference type="InterPro" id="IPR053135">
    <property type="entry name" value="AKR2_Oxidoreductase"/>
</dbReference>
<dbReference type="GO" id="GO:0016491">
    <property type="term" value="F:oxidoreductase activity"/>
    <property type="evidence" value="ECO:0007669"/>
    <property type="project" value="InterPro"/>
</dbReference>
<dbReference type="PRINTS" id="PR00069">
    <property type="entry name" value="ALDKETRDTASE"/>
</dbReference>
<proteinExistence type="predicted"/>
<organism evidence="5 6">
    <name type="scientific">Hydrogenispora ethanolica</name>
    <dbReference type="NCBI Taxonomy" id="1082276"/>
    <lineage>
        <taxon>Bacteria</taxon>
        <taxon>Bacillati</taxon>
        <taxon>Bacillota</taxon>
        <taxon>Hydrogenispora</taxon>
    </lineage>
</organism>
<keyword evidence="2" id="KW-0408">Iron</keyword>